<gene>
    <name evidence="14" type="ORF">NESM_000038400</name>
</gene>
<keyword evidence="15" id="KW-1185">Reference proteome</keyword>
<comment type="subcellular location">
    <subcellularLocation>
        <location evidence="1">Cell projection</location>
        <location evidence="1">Cilium</location>
        <location evidence="1">Flagellum</location>
    </subcellularLocation>
    <subcellularLocation>
        <location evidence="2">Cytoplasm</location>
        <location evidence="2">Cytoskeleton</location>
    </subcellularLocation>
</comment>
<reference evidence="14 15" key="1">
    <citation type="journal article" date="2021" name="MBio">
        <title>A New Model Trypanosomatid, Novymonas esmeraldas: Genomic Perception of Its 'Candidatus Pandoraea novymonadis' Endosymbiont.</title>
        <authorList>
            <person name="Zakharova A."/>
            <person name="Saura A."/>
            <person name="Butenko A."/>
            <person name="Podesvova L."/>
            <person name="Warmusova S."/>
            <person name="Kostygov A.Y."/>
            <person name="Nenarokova A."/>
            <person name="Lukes J."/>
            <person name="Opperdoes F.R."/>
            <person name="Yurchenko V."/>
        </authorList>
    </citation>
    <scope>NUCLEOTIDE SEQUENCE [LARGE SCALE GENOMIC DNA]</scope>
    <source>
        <strain evidence="14 15">E262AT.01</strain>
    </source>
</reference>
<evidence type="ECO:0000259" key="13">
    <source>
        <dbReference type="Pfam" id="PF13851"/>
    </source>
</evidence>
<evidence type="ECO:0000256" key="2">
    <source>
        <dbReference type="ARBA" id="ARBA00004245"/>
    </source>
</evidence>
<dbReference type="PANTHER" id="PTHR31543">
    <property type="entry name" value="DYNEIN REGULATORY COMPLEX SUBUNIT 4"/>
    <property type="match status" value="1"/>
</dbReference>
<evidence type="ECO:0000256" key="9">
    <source>
        <dbReference type="ARBA" id="ARBA00023212"/>
    </source>
</evidence>
<feature type="coiled-coil region" evidence="11">
    <location>
        <begin position="71"/>
        <end position="134"/>
    </location>
</feature>
<accession>A0AAW0F185</accession>
<keyword evidence="5" id="KW-0493">Microtubule</keyword>
<dbReference type="AlphaFoldDB" id="A0AAW0F185"/>
<feature type="compositionally biased region" description="Low complexity" evidence="12">
    <location>
        <begin position="1"/>
        <end position="13"/>
    </location>
</feature>
<dbReference type="EMBL" id="JAECZO010000002">
    <property type="protein sequence ID" value="KAK7199905.1"/>
    <property type="molecule type" value="Genomic_DNA"/>
</dbReference>
<dbReference type="GO" id="GO:0005874">
    <property type="term" value="C:microtubule"/>
    <property type="evidence" value="ECO:0007669"/>
    <property type="project" value="UniProtKB-KW"/>
</dbReference>
<name>A0AAW0F185_9TRYP</name>
<dbReference type="GO" id="GO:0048870">
    <property type="term" value="P:cell motility"/>
    <property type="evidence" value="ECO:0007669"/>
    <property type="project" value="InterPro"/>
</dbReference>
<evidence type="ECO:0000256" key="8">
    <source>
        <dbReference type="ARBA" id="ARBA00023069"/>
    </source>
</evidence>
<keyword evidence="10" id="KW-0966">Cell projection</keyword>
<keyword evidence="6" id="KW-0282">Flagellum</keyword>
<organism evidence="14 15">
    <name type="scientific">Novymonas esmeraldas</name>
    <dbReference type="NCBI Taxonomy" id="1808958"/>
    <lineage>
        <taxon>Eukaryota</taxon>
        <taxon>Discoba</taxon>
        <taxon>Euglenozoa</taxon>
        <taxon>Kinetoplastea</taxon>
        <taxon>Metakinetoplastina</taxon>
        <taxon>Trypanosomatida</taxon>
        <taxon>Trypanosomatidae</taxon>
        <taxon>Novymonas</taxon>
    </lineage>
</organism>
<sequence length="460" mass="53934">MPPKAAAAAAAGGKQKDKGKKAGAAPVDPVAELRNMEDIHEVLAKAQQLRNYFQTERDKVNDMWEITKKALENEQYKVQNAESDLEELERDHQVEMKVYKQKVRHLLYDQRVAVKQLREESDAALRQAEAAHTQRMQQLEVGRQQRTAGMQASREAQESRIVDQRDSHQYMLTVTKRRNHDKEMARLQTSYEAKLSTLREDLELRRRAEVQDAEERYHLHINHLIQQHEDKFNEMKAYYNHITHNNLEIIQSLKDEIATMKKNDEHNEGLMFEIERENGNLVAPLEQLEKEVTELQVKKQQHIQDKQSLRSSRTRFKVLQQQLHTLRQEQELLEDQYKGVYEEREDLRAKFESALREAMDVVAERNNSLQQNLIEAHARLEQRDAQLGGVLRAMNLEPAAMELISDEIDAEVEEKNQAIKDLHFEMRRLEKKVNTMVEEYERRCRAVGVQPLDRASVMHV</sequence>
<proteinExistence type="inferred from homology"/>
<evidence type="ECO:0000256" key="7">
    <source>
        <dbReference type="ARBA" id="ARBA00023054"/>
    </source>
</evidence>
<dbReference type="GO" id="GO:0031514">
    <property type="term" value="C:motile cilium"/>
    <property type="evidence" value="ECO:0007669"/>
    <property type="project" value="UniProtKB-SubCell"/>
</dbReference>
<dbReference type="InterPro" id="IPR039308">
    <property type="entry name" value="GAS8"/>
</dbReference>
<dbReference type="GO" id="GO:0005794">
    <property type="term" value="C:Golgi apparatus"/>
    <property type="evidence" value="ECO:0007669"/>
    <property type="project" value="TreeGrafter"/>
</dbReference>
<keyword evidence="7 11" id="KW-0175">Coiled coil</keyword>
<evidence type="ECO:0000256" key="5">
    <source>
        <dbReference type="ARBA" id="ARBA00022701"/>
    </source>
</evidence>
<evidence type="ECO:0000256" key="3">
    <source>
        <dbReference type="ARBA" id="ARBA00009859"/>
    </source>
</evidence>
<dbReference type="Proteomes" id="UP001430356">
    <property type="component" value="Unassembled WGS sequence"/>
</dbReference>
<feature type="coiled-coil region" evidence="11">
    <location>
        <begin position="285"/>
        <end position="357"/>
    </location>
</feature>
<dbReference type="GO" id="GO:0008017">
    <property type="term" value="F:microtubule binding"/>
    <property type="evidence" value="ECO:0007669"/>
    <property type="project" value="InterPro"/>
</dbReference>
<keyword evidence="4" id="KW-0963">Cytoplasm</keyword>
<dbReference type="Pfam" id="PF13851">
    <property type="entry name" value="GAS"/>
    <property type="match status" value="1"/>
</dbReference>
<evidence type="ECO:0000256" key="10">
    <source>
        <dbReference type="ARBA" id="ARBA00023273"/>
    </source>
</evidence>
<comment type="similarity">
    <text evidence="3">Belongs to the DRC4 family.</text>
</comment>
<keyword evidence="8" id="KW-0969">Cilium</keyword>
<evidence type="ECO:0000313" key="14">
    <source>
        <dbReference type="EMBL" id="KAK7199905.1"/>
    </source>
</evidence>
<feature type="coiled-coil region" evidence="11">
    <location>
        <begin position="412"/>
        <end position="439"/>
    </location>
</feature>
<evidence type="ECO:0000313" key="15">
    <source>
        <dbReference type="Proteomes" id="UP001430356"/>
    </source>
</evidence>
<evidence type="ECO:0000256" key="12">
    <source>
        <dbReference type="SAM" id="MobiDB-lite"/>
    </source>
</evidence>
<feature type="domain" description="Growth arrest-specific protein 8" evidence="13">
    <location>
        <begin position="224"/>
        <end position="422"/>
    </location>
</feature>
<dbReference type="GO" id="GO:0031267">
    <property type="term" value="F:small GTPase binding"/>
    <property type="evidence" value="ECO:0007669"/>
    <property type="project" value="InterPro"/>
</dbReference>
<evidence type="ECO:0000256" key="11">
    <source>
        <dbReference type="SAM" id="Coils"/>
    </source>
</evidence>
<evidence type="ECO:0000256" key="6">
    <source>
        <dbReference type="ARBA" id="ARBA00022846"/>
    </source>
</evidence>
<comment type="caution">
    <text evidence="14">The sequence shown here is derived from an EMBL/GenBank/DDBJ whole genome shotgun (WGS) entry which is preliminary data.</text>
</comment>
<keyword evidence="9" id="KW-0206">Cytoskeleton</keyword>
<evidence type="ECO:0000256" key="1">
    <source>
        <dbReference type="ARBA" id="ARBA00004230"/>
    </source>
</evidence>
<dbReference type="PANTHER" id="PTHR31543:SF0">
    <property type="entry name" value="DYNEIN REGULATORY COMPLEX SUBUNIT 4"/>
    <property type="match status" value="1"/>
</dbReference>
<evidence type="ECO:0000256" key="4">
    <source>
        <dbReference type="ARBA" id="ARBA00022490"/>
    </source>
</evidence>
<feature type="region of interest" description="Disordered" evidence="12">
    <location>
        <begin position="1"/>
        <end position="26"/>
    </location>
</feature>
<dbReference type="InterPro" id="IPR025593">
    <property type="entry name" value="GAS8_dom"/>
</dbReference>
<protein>
    <submittedName>
        <fullName evidence="14">T-lymphocyte triggering factor</fullName>
    </submittedName>
</protein>